<evidence type="ECO:0000313" key="1">
    <source>
        <dbReference type="EMBL" id="CAJ52209.1"/>
    </source>
</evidence>
<dbReference type="KEGG" id="hwa:HQ_2082A"/>
<sequence>MRAIRRESVRIEEEQTNLAVVAEINQWVVFVELNRDNKQQLHIQEDDTIVDSLVLKEPRDVDIAADGTTVIADWVEYGAQTEAEIHVLNPSDGSHHITTVELSSPLVANSHCGDYLAVTGYNQVVRIYRSDPISLIGTHTALFGGRLVPQFERANDLITLASGQPDEANLRYQIDKAGSVVNKVDDIEKIQYANSFELDKDSDWKSDISELTKLYQTTTDEAAKNIIANIVGDASLSYLTDESTIETIITNVVTAHDIFKNDHQKLSAKILSDAYYRLGKVRHKQGYYSDAHKQWKTAKEYATVVLPWYDGKDMLAKVHRKQARAYKRQNEYKEARSHIEQIFELEDEYNVQLASDSDERLYDSLS</sequence>
<dbReference type="STRING" id="362976.HQ_2082A"/>
<dbReference type="RefSeq" id="WP_011571348.1">
    <property type="nucleotide sequence ID" value="NC_008212.1"/>
</dbReference>
<keyword evidence="2" id="KW-1185">Reference proteome</keyword>
<dbReference type="HOGENOM" id="CLU_755677_0_0_2"/>
<proteinExistence type="predicted"/>
<gene>
    <name evidence="1" type="ordered locus">HQ_2082A</name>
</gene>
<evidence type="ECO:0000313" key="2">
    <source>
        <dbReference type="Proteomes" id="UP000001975"/>
    </source>
</evidence>
<organism evidence="1 2">
    <name type="scientific">Haloquadratum walsbyi (strain DSM 16790 / HBSQ001)</name>
    <dbReference type="NCBI Taxonomy" id="362976"/>
    <lineage>
        <taxon>Archaea</taxon>
        <taxon>Methanobacteriati</taxon>
        <taxon>Methanobacteriota</taxon>
        <taxon>Stenosarchaea group</taxon>
        <taxon>Halobacteria</taxon>
        <taxon>Halobacteriales</taxon>
        <taxon>Haloferacaceae</taxon>
        <taxon>Haloquadratum</taxon>
    </lineage>
</organism>
<dbReference type="AlphaFoldDB" id="Q18IG3"/>
<dbReference type="SUPFAM" id="SSF48452">
    <property type="entry name" value="TPR-like"/>
    <property type="match status" value="1"/>
</dbReference>
<dbReference type="GeneID" id="4192678"/>
<protein>
    <submittedName>
        <fullName evidence="1">Uncharacterized protein</fullName>
    </submittedName>
</protein>
<accession>Q18IG3</accession>
<name>Q18IG3_HALWD</name>
<dbReference type="Proteomes" id="UP000001975">
    <property type="component" value="Chromosome"/>
</dbReference>
<dbReference type="Gene3D" id="1.25.40.10">
    <property type="entry name" value="Tetratricopeptide repeat domain"/>
    <property type="match status" value="1"/>
</dbReference>
<dbReference type="InterPro" id="IPR011990">
    <property type="entry name" value="TPR-like_helical_dom_sf"/>
</dbReference>
<reference evidence="1 2" key="1">
    <citation type="journal article" date="2006" name="BMC Genomics">
        <title>The genome of the square archaeon Haloquadratum walsbyi: life at the limits of water activity.</title>
        <authorList>
            <person name="Bolhuis H.H."/>
            <person name="Palm P.P."/>
            <person name="Wende A.W."/>
            <person name="Falb M.M."/>
            <person name="Rampp M.M."/>
            <person name="Rodriguez-Valera F.F."/>
            <person name="Pfeiffer F.F."/>
            <person name="Oesterhelt D.D."/>
        </authorList>
    </citation>
    <scope>NUCLEOTIDE SEQUENCE [LARGE SCALE GENOMIC DNA]</scope>
    <source>
        <strain evidence="2">DSM 16790 / HBSQ001</strain>
    </source>
</reference>
<dbReference type="EMBL" id="AM180088">
    <property type="protein sequence ID" value="CAJ52209.1"/>
    <property type="molecule type" value="Genomic_DNA"/>
</dbReference>